<comment type="subcellular location">
    <subcellularLocation>
        <location evidence="1">Membrane</location>
        <topology evidence="1">Multi-pass membrane protein</topology>
    </subcellularLocation>
</comment>
<evidence type="ECO:0000313" key="9">
    <source>
        <dbReference type="EMBL" id="KAF2152292.1"/>
    </source>
</evidence>
<dbReference type="InterPro" id="IPR049326">
    <property type="entry name" value="Rhodopsin_dom_fungi"/>
</dbReference>
<dbReference type="AlphaFoldDB" id="A0A9P4MGL1"/>
<organism evidence="9 10">
    <name type="scientific">Myriangium duriaei CBS 260.36</name>
    <dbReference type="NCBI Taxonomy" id="1168546"/>
    <lineage>
        <taxon>Eukaryota</taxon>
        <taxon>Fungi</taxon>
        <taxon>Dikarya</taxon>
        <taxon>Ascomycota</taxon>
        <taxon>Pezizomycotina</taxon>
        <taxon>Dothideomycetes</taxon>
        <taxon>Dothideomycetidae</taxon>
        <taxon>Myriangiales</taxon>
        <taxon>Myriangiaceae</taxon>
        <taxon>Myriangium</taxon>
    </lineage>
</organism>
<dbReference type="EMBL" id="ML996086">
    <property type="protein sequence ID" value="KAF2152292.1"/>
    <property type="molecule type" value="Genomic_DNA"/>
</dbReference>
<evidence type="ECO:0000259" key="8">
    <source>
        <dbReference type="Pfam" id="PF20684"/>
    </source>
</evidence>
<keyword evidence="10" id="KW-1185">Reference proteome</keyword>
<feature type="region of interest" description="Disordered" evidence="6">
    <location>
        <begin position="317"/>
        <end position="340"/>
    </location>
</feature>
<comment type="caution">
    <text evidence="9">The sequence shown here is derived from an EMBL/GenBank/DDBJ whole genome shotgun (WGS) entry which is preliminary data.</text>
</comment>
<accession>A0A9P4MGL1</accession>
<protein>
    <recommendedName>
        <fullName evidence="8">Rhodopsin domain-containing protein</fullName>
    </recommendedName>
</protein>
<evidence type="ECO:0000256" key="2">
    <source>
        <dbReference type="ARBA" id="ARBA00022692"/>
    </source>
</evidence>
<feature type="transmembrane region" description="Helical" evidence="7">
    <location>
        <begin position="127"/>
        <end position="149"/>
    </location>
</feature>
<keyword evidence="4 7" id="KW-0472">Membrane</keyword>
<evidence type="ECO:0000256" key="6">
    <source>
        <dbReference type="SAM" id="MobiDB-lite"/>
    </source>
</evidence>
<evidence type="ECO:0000256" key="4">
    <source>
        <dbReference type="ARBA" id="ARBA00023136"/>
    </source>
</evidence>
<feature type="transmembrane region" description="Helical" evidence="7">
    <location>
        <begin position="247"/>
        <end position="267"/>
    </location>
</feature>
<dbReference type="OrthoDB" id="3934549at2759"/>
<name>A0A9P4MGL1_9PEZI</name>
<evidence type="ECO:0000313" key="10">
    <source>
        <dbReference type="Proteomes" id="UP000799439"/>
    </source>
</evidence>
<keyword evidence="3 7" id="KW-1133">Transmembrane helix</keyword>
<gene>
    <name evidence="9" type="ORF">K461DRAFT_144641</name>
</gene>
<evidence type="ECO:0000256" key="5">
    <source>
        <dbReference type="ARBA" id="ARBA00038359"/>
    </source>
</evidence>
<feature type="transmembrane region" description="Helical" evidence="7">
    <location>
        <begin position="12"/>
        <end position="35"/>
    </location>
</feature>
<keyword evidence="2 7" id="KW-0812">Transmembrane</keyword>
<feature type="transmembrane region" description="Helical" evidence="7">
    <location>
        <begin position="208"/>
        <end position="227"/>
    </location>
</feature>
<dbReference type="PANTHER" id="PTHR33048:SF47">
    <property type="entry name" value="INTEGRAL MEMBRANE PROTEIN-RELATED"/>
    <property type="match status" value="1"/>
</dbReference>
<feature type="transmembrane region" description="Helical" evidence="7">
    <location>
        <begin position="88"/>
        <end position="115"/>
    </location>
</feature>
<comment type="similarity">
    <text evidence="5">Belongs to the SAT4 family.</text>
</comment>
<dbReference type="Pfam" id="PF20684">
    <property type="entry name" value="Fung_rhodopsin"/>
    <property type="match status" value="1"/>
</dbReference>
<sequence>MKNTIPFNSDGRVTVACTSTLTALGIFLYGLRAYSASRRGDKWRKDFIWVSIALAIGIGAIACMIVTIRHGLGHHVNELSYRQIQLCVQGVFAFLIMNLTALSAAKFGIITLILSIQNPSQVNRVRFLWALGIFQGLVNFLCIFLVIFACAPVEHAWNPAGPGNCNIEQVFAKIGVFQGLVSAITDLILGLWPLTMVGALSVSRQQKLVFCVLIGIGIFPGIISMYRGVLTYKIIHSPDIIRSWISLLRWSSIELWLIIILGSISTLRPLFIRVVYGRSAAADGIIEAEGSLWQPTRNSGVAQICTVIHGNAPQEDSDEEALNRVKSNNSMSKLDRPRTRDRQFSHVSQMKGTAIMVENTTSTVVEKVISK</sequence>
<dbReference type="PANTHER" id="PTHR33048">
    <property type="entry name" value="PTH11-LIKE INTEGRAL MEMBRANE PROTEIN (AFU_ORTHOLOGUE AFUA_5G11245)"/>
    <property type="match status" value="1"/>
</dbReference>
<proteinExistence type="inferred from homology"/>
<evidence type="ECO:0000256" key="3">
    <source>
        <dbReference type="ARBA" id="ARBA00022989"/>
    </source>
</evidence>
<evidence type="ECO:0000256" key="1">
    <source>
        <dbReference type="ARBA" id="ARBA00004141"/>
    </source>
</evidence>
<dbReference type="Proteomes" id="UP000799439">
    <property type="component" value="Unassembled WGS sequence"/>
</dbReference>
<dbReference type="InterPro" id="IPR052337">
    <property type="entry name" value="SAT4-like"/>
</dbReference>
<evidence type="ECO:0000256" key="7">
    <source>
        <dbReference type="SAM" id="Phobius"/>
    </source>
</evidence>
<feature type="transmembrane region" description="Helical" evidence="7">
    <location>
        <begin position="47"/>
        <end position="68"/>
    </location>
</feature>
<dbReference type="GO" id="GO:0016020">
    <property type="term" value="C:membrane"/>
    <property type="evidence" value="ECO:0007669"/>
    <property type="project" value="UniProtKB-SubCell"/>
</dbReference>
<feature type="transmembrane region" description="Helical" evidence="7">
    <location>
        <begin position="180"/>
        <end position="201"/>
    </location>
</feature>
<reference evidence="9" key="1">
    <citation type="journal article" date="2020" name="Stud. Mycol.">
        <title>101 Dothideomycetes genomes: a test case for predicting lifestyles and emergence of pathogens.</title>
        <authorList>
            <person name="Haridas S."/>
            <person name="Albert R."/>
            <person name="Binder M."/>
            <person name="Bloem J."/>
            <person name="Labutti K."/>
            <person name="Salamov A."/>
            <person name="Andreopoulos B."/>
            <person name="Baker S."/>
            <person name="Barry K."/>
            <person name="Bills G."/>
            <person name="Bluhm B."/>
            <person name="Cannon C."/>
            <person name="Castanera R."/>
            <person name="Culley D."/>
            <person name="Daum C."/>
            <person name="Ezra D."/>
            <person name="Gonzalez J."/>
            <person name="Henrissat B."/>
            <person name="Kuo A."/>
            <person name="Liang C."/>
            <person name="Lipzen A."/>
            <person name="Lutzoni F."/>
            <person name="Magnuson J."/>
            <person name="Mondo S."/>
            <person name="Nolan M."/>
            <person name="Ohm R."/>
            <person name="Pangilinan J."/>
            <person name="Park H.-J."/>
            <person name="Ramirez L."/>
            <person name="Alfaro M."/>
            <person name="Sun H."/>
            <person name="Tritt A."/>
            <person name="Yoshinaga Y."/>
            <person name="Zwiers L.-H."/>
            <person name="Turgeon B."/>
            <person name="Goodwin S."/>
            <person name="Spatafora J."/>
            <person name="Crous P."/>
            <person name="Grigoriev I."/>
        </authorList>
    </citation>
    <scope>NUCLEOTIDE SEQUENCE</scope>
    <source>
        <strain evidence="9">CBS 260.36</strain>
    </source>
</reference>
<feature type="domain" description="Rhodopsin" evidence="8">
    <location>
        <begin position="32"/>
        <end position="272"/>
    </location>
</feature>